<evidence type="ECO:0000256" key="5">
    <source>
        <dbReference type="ARBA" id="ARBA00022970"/>
    </source>
</evidence>
<protein>
    <submittedName>
        <fullName evidence="10">Amino acid ABC transporter permease</fullName>
    </submittedName>
</protein>
<dbReference type="GO" id="GO:0043190">
    <property type="term" value="C:ATP-binding cassette (ABC) transporter complex"/>
    <property type="evidence" value="ECO:0007669"/>
    <property type="project" value="InterPro"/>
</dbReference>
<dbReference type="GO" id="GO:0006865">
    <property type="term" value="P:amino acid transport"/>
    <property type="evidence" value="ECO:0007669"/>
    <property type="project" value="UniProtKB-KW"/>
</dbReference>
<keyword evidence="6 8" id="KW-1133">Transmembrane helix</keyword>
<evidence type="ECO:0000256" key="4">
    <source>
        <dbReference type="ARBA" id="ARBA00022692"/>
    </source>
</evidence>
<dbReference type="Gene3D" id="1.10.3720.10">
    <property type="entry name" value="MetI-like"/>
    <property type="match status" value="1"/>
</dbReference>
<dbReference type="EMBL" id="CP042593">
    <property type="protein sequence ID" value="QED49495.1"/>
    <property type="molecule type" value="Genomic_DNA"/>
</dbReference>
<evidence type="ECO:0000313" key="11">
    <source>
        <dbReference type="Proteomes" id="UP000321555"/>
    </source>
</evidence>
<dbReference type="AlphaFoldDB" id="A0A5B8Z8Q6"/>
<keyword evidence="11" id="KW-1185">Reference proteome</keyword>
<keyword evidence="2 8" id="KW-0813">Transport</keyword>
<sequence>MFDLEASYEMFLGILGVLPETLLIAITILVLSTLLGVVLALIQQYKIPVLVQLTKLFKLFLRGTPMVVFLYLMYYALPAIGQFIVTLLGIDYNMNNMSPLVILIVTVSLTLSTFQSEIIRGSFLAVDPGQIEAAQSLGYSFSQTFTRIVAPQAFVHAIPDFANSFTVAIKATSLGFLITVIDIFAQAKIMAAQNFRFVEAFMMVALIYWGIGILITKFADRYENDVRIK</sequence>
<dbReference type="PANTHER" id="PTHR30614:SF0">
    <property type="entry name" value="L-CYSTINE TRANSPORT SYSTEM PERMEASE PROTEIN TCYL"/>
    <property type="match status" value="1"/>
</dbReference>
<keyword evidence="4 8" id="KW-0812">Transmembrane</keyword>
<dbReference type="InterPro" id="IPR000515">
    <property type="entry name" value="MetI-like"/>
</dbReference>
<evidence type="ECO:0000256" key="7">
    <source>
        <dbReference type="ARBA" id="ARBA00023136"/>
    </source>
</evidence>
<evidence type="ECO:0000256" key="2">
    <source>
        <dbReference type="ARBA" id="ARBA00022448"/>
    </source>
</evidence>
<evidence type="ECO:0000256" key="8">
    <source>
        <dbReference type="RuleBase" id="RU363032"/>
    </source>
</evidence>
<evidence type="ECO:0000256" key="3">
    <source>
        <dbReference type="ARBA" id="ARBA00022475"/>
    </source>
</evidence>
<gene>
    <name evidence="10" type="ORF">FSZ17_20755</name>
</gene>
<comment type="subcellular location">
    <subcellularLocation>
        <location evidence="1 8">Cell membrane</location>
        <topology evidence="1 8">Multi-pass membrane protein</topology>
    </subcellularLocation>
</comment>
<comment type="similarity">
    <text evidence="8">Belongs to the binding-protein-dependent transport system permease family.</text>
</comment>
<organism evidence="10 11">
    <name type="scientific">Cytobacillus dafuensis</name>
    <name type="common">Bacillus dafuensis</name>
    <dbReference type="NCBI Taxonomy" id="1742359"/>
    <lineage>
        <taxon>Bacteria</taxon>
        <taxon>Bacillati</taxon>
        <taxon>Bacillota</taxon>
        <taxon>Bacilli</taxon>
        <taxon>Bacillales</taxon>
        <taxon>Bacillaceae</taxon>
        <taxon>Cytobacillus</taxon>
    </lineage>
</organism>
<dbReference type="InterPro" id="IPR035906">
    <property type="entry name" value="MetI-like_sf"/>
</dbReference>
<keyword evidence="3" id="KW-1003">Cell membrane</keyword>
<dbReference type="CDD" id="cd06261">
    <property type="entry name" value="TM_PBP2"/>
    <property type="match status" value="1"/>
</dbReference>
<dbReference type="PROSITE" id="PS50928">
    <property type="entry name" value="ABC_TM1"/>
    <property type="match status" value="1"/>
</dbReference>
<reference evidence="11" key="1">
    <citation type="submission" date="2019-08" db="EMBL/GenBank/DDBJ databases">
        <authorList>
            <person name="Zheng X."/>
        </authorList>
    </citation>
    <scope>NUCLEOTIDE SEQUENCE [LARGE SCALE GENOMIC DNA]</scope>
    <source>
        <strain evidence="11">FJAT-25496</strain>
    </source>
</reference>
<dbReference type="Pfam" id="PF00528">
    <property type="entry name" value="BPD_transp_1"/>
    <property type="match status" value="1"/>
</dbReference>
<feature type="transmembrane region" description="Helical" evidence="8">
    <location>
        <begin position="63"/>
        <end position="85"/>
    </location>
</feature>
<keyword evidence="5" id="KW-0029">Amino-acid transport</keyword>
<dbReference type="InterPro" id="IPR010065">
    <property type="entry name" value="AA_ABC_transptr_permease_3TM"/>
</dbReference>
<dbReference type="NCBIfam" id="TIGR01726">
    <property type="entry name" value="HEQRo_perm_3TM"/>
    <property type="match status" value="1"/>
</dbReference>
<dbReference type="Proteomes" id="UP000321555">
    <property type="component" value="Chromosome"/>
</dbReference>
<feature type="transmembrane region" description="Helical" evidence="8">
    <location>
        <begin position="22"/>
        <end position="42"/>
    </location>
</feature>
<dbReference type="RefSeq" id="WP_057776392.1">
    <property type="nucleotide sequence ID" value="NZ_CP042593.1"/>
</dbReference>
<name>A0A5B8Z8Q6_CYTDA</name>
<dbReference type="STRING" id="1742359.GCA_001439625_01358"/>
<accession>A0A5B8Z8Q6</accession>
<dbReference type="SUPFAM" id="SSF161098">
    <property type="entry name" value="MetI-like"/>
    <property type="match status" value="1"/>
</dbReference>
<evidence type="ECO:0000256" key="1">
    <source>
        <dbReference type="ARBA" id="ARBA00004651"/>
    </source>
</evidence>
<evidence type="ECO:0000313" key="10">
    <source>
        <dbReference type="EMBL" id="QED49495.1"/>
    </source>
</evidence>
<keyword evidence="7 8" id="KW-0472">Membrane</keyword>
<feature type="transmembrane region" description="Helical" evidence="8">
    <location>
        <begin position="197"/>
        <end position="219"/>
    </location>
</feature>
<dbReference type="KEGG" id="bda:FSZ17_20755"/>
<dbReference type="GO" id="GO:0022857">
    <property type="term" value="F:transmembrane transporter activity"/>
    <property type="evidence" value="ECO:0007669"/>
    <property type="project" value="InterPro"/>
</dbReference>
<dbReference type="PANTHER" id="PTHR30614">
    <property type="entry name" value="MEMBRANE COMPONENT OF AMINO ACID ABC TRANSPORTER"/>
    <property type="match status" value="1"/>
</dbReference>
<evidence type="ECO:0000256" key="6">
    <source>
        <dbReference type="ARBA" id="ARBA00022989"/>
    </source>
</evidence>
<feature type="domain" description="ABC transmembrane type-1" evidence="9">
    <location>
        <begin position="18"/>
        <end position="219"/>
    </location>
</feature>
<evidence type="ECO:0000259" key="9">
    <source>
        <dbReference type="PROSITE" id="PS50928"/>
    </source>
</evidence>
<proteinExistence type="inferred from homology"/>
<dbReference type="InterPro" id="IPR043429">
    <property type="entry name" value="ArtM/GltK/GlnP/TcyL/YhdX-like"/>
</dbReference>
<dbReference type="OrthoDB" id="9805999at2"/>